<name>A0A814IYQ7_9BILA</name>
<gene>
    <name evidence="3" type="ORF">GPM918_LOCUS15278</name>
    <name evidence="2" type="ORF">OVA965_LOCUS11037</name>
    <name evidence="5" type="ORF">SRO942_LOCUS15275</name>
    <name evidence="4" type="ORF">TMI583_LOCUS11033</name>
</gene>
<feature type="region of interest" description="Disordered" evidence="1">
    <location>
        <begin position="68"/>
        <end position="90"/>
    </location>
</feature>
<dbReference type="EMBL" id="CAJNOQ010003817">
    <property type="protein sequence ID" value="CAF1031009.1"/>
    <property type="molecule type" value="Genomic_DNA"/>
</dbReference>
<accession>A0A814IYQ7</accession>
<evidence type="ECO:0000313" key="4">
    <source>
        <dbReference type="EMBL" id="CAF3705704.1"/>
    </source>
</evidence>
<organism evidence="3 6">
    <name type="scientific">Didymodactylos carnosus</name>
    <dbReference type="NCBI Taxonomy" id="1234261"/>
    <lineage>
        <taxon>Eukaryota</taxon>
        <taxon>Metazoa</taxon>
        <taxon>Spiralia</taxon>
        <taxon>Gnathifera</taxon>
        <taxon>Rotifera</taxon>
        <taxon>Eurotatoria</taxon>
        <taxon>Bdelloidea</taxon>
        <taxon>Philodinida</taxon>
        <taxon>Philodinidae</taxon>
        <taxon>Didymodactylos</taxon>
    </lineage>
</organism>
<evidence type="ECO:0000256" key="1">
    <source>
        <dbReference type="SAM" id="MobiDB-lite"/>
    </source>
</evidence>
<evidence type="ECO:0000313" key="3">
    <source>
        <dbReference type="EMBL" id="CAF1031009.1"/>
    </source>
</evidence>
<dbReference type="Proteomes" id="UP000663829">
    <property type="component" value="Unassembled WGS sequence"/>
</dbReference>
<dbReference type="EMBL" id="CAJOBA010004190">
    <property type="protein sequence ID" value="CAF3705704.1"/>
    <property type="molecule type" value="Genomic_DNA"/>
</dbReference>
<evidence type="ECO:0000313" key="2">
    <source>
        <dbReference type="EMBL" id="CAF0928852.1"/>
    </source>
</evidence>
<dbReference type="AlphaFoldDB" id="A0A814IYQ7"/>
<dbReference type="Proteomes" id="UP000677228">
    <property type="component" value="Unassembled WGS sequence"/>
</dbReference>
<feature type="region of interest" description="Disordered" evidence="1">
    <location>
        <begin position="348"/>
        <end position="370"/>
    </location>
</feature>
<dbReference type="EMBL" id="CAJOBC010003816">
    <property type="protein sequence ID" value="CAF3801754.1"/>
    <property type="molecule type" value="Genomic_DNA"/>
</dbReference>
<feature type="compositionally biased region" description="Polar residues" evidence="1">
    <location>
        <begin position="69"/>
        <end position="78"/>
    </location>
</feature>
<reference evidence="3" key="1">
    <citation type="submission" date="2021-02" db="EMBL/GenBank/DDBJ databases">
        <authorList>
            <person name="Nowell W R."/>
        </authorList>
    </citation>
    <scope>NUCLEOTIDE SEQUENCE</scope>
</reference>
<evidence type="ECO:0000313" key="6">
    <source>
        <dbReference type="Proteomes" id="UP000663829"/>
    </source>
</evidence>
<dbReference type="Proteomes" id="UP000681722">
    <property type="component" value="Unassembled WGS sequence"/>
</dbReference>
<evidence type="ECO:0000313" key="5">
    <source>
        <dbReference type="EMBL" id="CAF3801754.1"/>
    </source>
</evidence>
<protein>
    <submittedName>
        <fullName evidence="3">Uncharacterized protein</fullName>
    </submittedName>
</protein>
<proteinExistence type="predicted"/>
<dbReference type="Proteomes" id="UP000682733">
    <property type="component" value="Unassembled WGS sequence"/>
</dbReference>
<comment type="caution">
    <text evidence="3">The sequence shown here is derived from an EMBL/GenBank/DDBJ whole genome shotgun (WGS) entry which is preliminary data.</text>
</comment>
<dbReference type="EMBL" id="CAJNOK010004188">
    <property type="protein sequence ID" value="CAF0928852.1"/>
    <property type="molecule type" value="Genomic_DNA"/>
</dbReference>
<keyword evidence="6" id="KW-1185">Reference proteome</keyword>
<sequence length="370" mass="41345">MSQCPLATPVYHHHHPSSIYHQSRGFQSALSQQTQPIVRSPVYQLSRPVHSMPDGGSQQRNSVLHRAKTTNFEQQPNHNKYPLTPDSRYSSSKIHDDGYIDLVNKMTSMNAAFIQTGDQNRQQQVNLNDLFSTSSPDVFYSPMSHTQQQQQLTTPPSQNFSNDQQAFFTDDNYRNNNNHHITQTTDLGNYRLASVGSSSLLRSDSRSMSVLPTVCKSEDNLLFSTKNSSLPSLNEIGASLADVDRTTFVNDVNSKDLVDLDMTNAIEASLLANTHHHHHHHTGKNDLSQSSASLQSFDEEESCWIGLSSSNNNHNQYVPLLSQQTTSATTTQRRNRLSYFGDTSTTTPYFYHQSDTPPPSASFGITLGAH</sequence>